<organism evidence="1">
    <name type="scientific">Rhizophora mucronata</name>
    <name type="common">Asiatic mangrove</name>
    <dbReference type="NCBI Taxonomy" id="61149"/>
    <lineage>
        <taxon>Eukaryota</taxon>
        <taxon>Viridiplantae</taxon>
        <taxon>Streptophyta</taxon>
        <taxon>Embryophyta</taxon>
        <taxon>Tracheophyta</taxon>
        <taxon>Spermatophyta</taxon>
        <taxon>Magnoliopsida</taxon>
        <taxon>eudicotyledons</taxon>
        <taxon>Gunneridae</taxon>
        <taxon>Pentapetalae</taxon>
        <taxon>rosids</taxon>
        <taxon>fabids</taxon>
        <taxon>Malpighiales</taxon>
        <taxon>Rhizophoraceae</taxon>
        <taxon>Rhizophora</taxon>
    </lineage>
</organism>
<dbReference type="EMBL" id="GGEC01060255">
    <property type="protein sequence ID" value="MBX40739.1"/>
    <property type="molecule type" value="Transcribed_RNA"/>
</dbReference>
<dbReference type="AlphaFoldDB" id="A0A2P2NE81"/>
<protein>
    <submittedName>
        <fullName evidence="1">Uncharacterized protein</fullName>
    </submittedName>
</protein>
<evidence type="ECO:0000313" key="1">
    <source>
        <dbReference type="EMBL" id="MBX40739.1"/>
    </source>
</evidence>
<name>A0A2P2NE81_RHIMU</name>
<proteinExistence type="predicted"/>
<accession>A0A2P2NE81</accession>
<sequence>MAPVKLLCHRFRTSNSGSSAMKSGISPCKLLRNRFKRES</sequence>
<reference evidence="1" key="1">
    <citation type="submission" date="2018-02" db="EMBL/GenBank/DDBJ databases">
        <title>Rhizophora mucronata_Transcriptome.</title>
        <authorList>
            <person name="Meera S.P."/>
            <person name="Sreeshan A."/>
            <person name="Augustine A."/>
        </authorList>
    </citation>
    <scope>NUCLEOTIDE SEQUENCE</scope>
    <source>
        <tissue evidence="1">Leaf</tissue>
    </source>
</reference>